<dbReference type="EMBL" id="JAULSW010000002">
    <property type="protein sequence ID" value="KAK3389884.1"/>
    <property type="molecule type" value="Genomic_DNA"/>
</dbReference>
<accession>A0AAE0NYH3</accession>
<evidence type="ECO:0000313" key="2">
    <source>
        <dbReference type="EMBL" id="KAK3389884.1"/>
    </source>
</evidence>
<evidence type="ECO:0000256" key="1">
    <source>
        <dbReference type="SAM" id="MobiDB-lite"/>
    </source>
</evidence>
<feature type="compositionally biased region" description="Polar residues" evidence="1">
    <location>
        <begin position="66"/>
        <end position="80"/>
    </location>
</feature>
<feature type="compositionally biased region" description="Basic and acidic residues" evidence="1">
    <location>
        <begin position="240"/>
        <end position="250"/>
    </location>
</feature>
<feature type="compositionally biased region" description="Basic and acidic residues" evidence="1">
    <location>
        <begin position="206"/>
        <end position="215"/>
    </location>
</feature>
<sequence>MGLQQDPTFGERVVIAYQEASRITEATIKTVKRVKAALSPDDDAPIDDGWEVLDGDDFADDAYDANPQTPTTAKNTNTGPKTAAVAPRAIGKSSSRNNDADADRQGNHIYKQMVAVEQQLAKCEETHGSLRKTVQEAKYLSRQQELSKGTRPVREGVKTSFSFSPGVEPRFKSPATKARESGRHREAKPSHFEFANVVGGLPTPAEAKEKTTPAEKKKRKKSKEEAAGHSQPHKNGMHLGKSEPGWKEAEAPAGMSGDDGEVQEILDTLAGSDSENILNKMLNDDLREAKDSPYNDETDDESGNVIGLQGIDIDLLSKFSAPEEKHQSYIAFLGR</sequence>
<protein>
    <submittedName>
        <fullName evidence="2">Uncharacterized protein</fullName>
    </submittedName>
</protein>
<organism evidence="2 3">
    <name type="scientific">Podospora didyma</name>
    <dbReference type="NCBI Taxonomy" id="330526"/>
    <lineage>
        <taxon>Eukaryota</taxon>
        <taxon>Fungi</taxon>
        <taxon>Dikarya</taxon>
        <taxon>Ascomycota</taxon>
        <taxon>Pezizomycotina</taxon>
        <taxon>Sordariomycetes</taxon>
        <taxon>Sordariomycetidae</taxon>
        <taxon>Sordariales</taxon>
        <taxon>Podosporaceae</taxon>
        <taxon>Podospora</taxon>
    </lineage>
</organism>
<feature type="compositionally biased region" description="Basic and acidic residues" evidence="1">
    <location>
        <begin position="177"/>
        <end position="191"/>
    </location>
</feature>
<reference evidence="2" key="1">
    <citation type="journal article" date="2023" name="Mol. Phylogenet. Evol.">
        <title>Genome-scale phylogeny and comparative genomics of the fungal order Sordariales.</title>
        <authorList>
            <person name="Hensen N."/>
            <person name="Bonometti L."/>
            <person name="Westerberg I."/>
            <person name="Brannstrom I.O."/>
            <person name="Guillou S."/>
            <person name="Cros-Aarteil S."/>
            <person name="Calhoun S."/>
            <person name="Haridas S."/>
            <person name="Kuo A."/>
            <person name="Mondo S."/>
            <person name="Pangilinan J."/>
            <person name="Riley R."/>
            <person name="LaButti K."/>
            <person name="Andreopoulos B."/>
            <person name="Lipzen A."/>
            <person name="Chen C."/>
            <person name="Yan M."/>
            <person name="Daum C."/>
            <person name="Ng V."/>
            <person name="Clum A."/>
            <person name="Steindorff A."/>
            <person name="Ohm R.A."/>
            <person name="Martin F."/>
            <person name="Silar P."/>
            <person name="Natvig D.O."/>
            <person name="Lalanne C."/>
            <person name="Gautier V."/>
            <person name="Ament-Velasquez S.L."/>
            <person name="Kruys A."/>
            <person name="Hutchinson M.I."/>
            <person name="Powell A.J."/>
            <person name="Barry K."/>
            <person name="Miller A.N."/>
            <person name="Grigoriev I.V."/>
            <person name="Debuchy R."/>
            <person name="Gladieux P."/>
            <person name="Hiltunen Thoren M."/>
            <person name="Johannesson H."/>
        </authorList>
    </citation>
    <scope>NUCLEOTIDE SEQUENCE</scope>
    <source>
        <strain evidence="2">CBS 232.78</strain>
    </source>
</reference>
<feature type="compositionally biased region" description="Acidic residues" evidence="1">
    <location>
        <begin position="40"/>
        <end position="63"/>
    </location>
</feature>
<name>A0AAE0NYH3_9PEZI</name>
<keyword evidence="3" id="KW-1185">Reference proteome</keyword>
<feature type="region of interest" description="Disordered" evidence="1">
    <location>
        <begin position="143"/>
        <end position="259"/>
    </location>
</feature>
<gene>
    <name evidence="2" type="ORF">B0H63DRAFT_446042</name>
</gene>
<dbReference type="AlphaFoldDB" id="A0AAE0NYH3"/>
<comment type="caution">
    <text evidence="2">The sequence shown here is derived from an EMBL/GenBank/DDBJ whole genome shotgun (WGS) entry which is preliminary data.</text>
</comment>
<proteinExistence type="predicted"/>
<evidence type="ECO:0000313" key="3">
    <source>
        <dbReference type="Proteomes" id="UP001285441"/>
    </source>
</evidence>
<feature type="region of interest" description="Disordered" evidence="1">
    <location>
        <begin position="39"/>
        <end position="107"/>
    </location>
</feature>
<dbReference type="Proteomes" id="UP001285441">
    <property type="component" value="Unassembled WGS sequence"/>
</dbReference>
<reference evidence="2" key="2">
    <citation type="submission" date="2023-06" db="EMBL/GenBank/DDBJ databases">
        <authorList>
            <consortium name="Lawrence Berkeley National Laboratory"/>
            <person name="Haridas S."/>
            <person name="Hensen N."/>
            <person name="Bonometti L."/>
            <person name="Westerberg I."/>
            <person name="Brannstrom I.O."/>
            <person name="Guillou S."/>
            <person name="Cros-Aarteil S."/>
            <person name="Calhoun S."/>
            <person name="Kuo A."/>
            <person name="Mondo S."/>
            <person name="Pangilinan J."/>
            <person name="Riley R."/>
            <person name="LaButti K."/>
            <person name="Andreopoulos B."/>
            <person name="Lipzen A."/>
            <person name="Chen C."/>
            <person name="Yanf M."/>
            <person name="Daum C."/>
            <person name="Ng V."/>
            <person name="Clum A."/>
            <person name="Steindorff A."/>
            <person name="Ohm R."/>
            <person name="Martin F."/>
            <person name="Silar P."/>
            <person name="Natvig D."/>
            <person name="Lalanne C."/>
            <person name="Gautier V."/>
            <person name="Ament-velasquez S.L."/>
            <person name="Kruys A."/>
            <person name="Hutchinson M.I."/>
            <person name="Powell A.J."/>
            <person name="Barry K."/>
            <person name="Miller A.N."/>
            <person name="Grigoriev I.V."/>
            <person name="Debuchy R."/>
            <person name="Gladieux P."/>
            <person name="Thoren M.H."/>
            <person name="Johannesson H."/>
        </authorList>
    </citation>
    <scope>NUCLEOTIDE SEQUENCE</scope>
    <source>
        <strain evidence="2">CBS 232.78</strain>
    </source>
</reference>